<name>A0ABQ3S0T6_9ACTN</name>
<proteinExistence type="predicted"/>
<organism evidence="1 2">
    <name type="scientific">Streptomyces asoensis</name>
    <dbReference type="NCBI Taxonomy" id="249586"/>
    <lineage>
        <taxon>Bacteria</taxon>
        <taxon>Bacillati</taxon>
        <taxon>Actinomycetota</taxon>
        <taxon>Actinomycetes</taxon>
        <taxon>Kitasatosporales</taxon>
        <taxon>Streptomycetaceae</taxon>
        <taxon>Streptomyces</taxon>
    </lineage>
</organism>
<keyword evidence="2" id="KW-1185">Reference proteome</keyword>
<protein>
    <submittedName>
        <fullName evidence="1">Uncharacterized protein</fullName>
    </submittedName>
</protein>
<evidence type="ECO:0000313" key="2">
    <source>
        <dbReference type="Proteomes" id="UP000649259"/>
    </source>
</evidence>
<gene>
    <name evidence="1" type="ORF">Saso_33870</name>
</gene>
<sequence>MYLIADPYKGRCYLYTSPKEGDYVTRTKVDFGDDVDLTGTVVGLVVQTDEFPRD</sequence>
<dbReference type="Proteomes" id="UP000649259">
    <property type="component" value="Unassembled WGS sequence"/>
</dbReference>
<accession>A0ABQ3S0T6</accession>
<dbReference type="EMBL" id="BNEB01000003">
    <property type="protein sequence ID" value="GHI61737.1"/>
    <property type="molecule type" value="Genomic_DNA"/>
</dbReference>
<evidence type="ECO:0000313" key="1">
    <source>
        <dbReference type="EMBL" id="GHI61737.1"/>
    </source>
</evidence>
<reference evidence="2" key="1">
    <citation type="submission" date="2023-07" db="EMBL/GenBank/DDBJ databases">
        <title>Whole genome shotgun sequence of Streptomyces cacaoi subsp. asoensis NBRC 13813.</title>
        <authorList>
            <person name="Komaki H."/>
            <person name="Tamura T."/>
        </authorList>
    </citation>
    <scope>NUCLEOTIDE SEQUENCE [LARGE SCALE GENOMIC DNA]</scope>
    <source>
        <strain evidence="2">NBRC 13813</strain>
    </source>
</reference>
<comment type="caution">
    <text evidence="1">The sequence shown here is derived from an EMBL/GenBank/DDBJ whole genome shotgun (WGS) entry which is preliminary data.</text>
</comment>